<keyword evidence="1" id="KW-0732">Signal</keyword>
<accession>A0A1R4GJG9</accession>
<dbReference type="OrthoDB" id="9770043at2"/>
<dbReference type="Proteomes" id="UP000195766">
    <property type="component" value="Unassembled WGS sequence"/>
</dbReference>
<reference evidence="3 4" key="1">
    <citation type="submission" date="2017-02" db="EMBL/GenBank/DDBJ databases">
        <authorList>
            <person name="Peterson S.W."/>
        </authorList>
    </citation>
    <scope>NUCLEOTIDE SEQUENCE [LARGE SCALE GENOMIC DNA]</scope>
    <source>
        <strain evidence="3 4">3F5N</strain>
    </source>
</reference>
<dbReference type="EMBL" id="FUIE01000075">
    <property type="protein sequence ID" value="SJM68361.1"/>
    <property type="molecule type" value="Genomic_DNA"/>
</dbReference>
<evidence type="ECO:0000256" key="1">
    <source>
        <dbReference type="SAM" id="SignalP"/>
    </source>
</evidence>
<dbReference type="InterPro" id="IPR012938">
    <property type="entry name" value="Glc/Sorbosone_DH"/>
</dbReference>
<feature type="signal peptide" evidence="1">
    <location>
        <begin position="1"/>
        <end position="36"/>
    </location>
</feature>
<dbReference type="PANTHER" id="PTHR19328">
    <property type="entry name" value="HEDGEHOG-INTERACTING PROTEIN"/>
    <property type="match status" value="1"/>
</dbReference>
<dbReference type="PANTHER" id="PTHR19328:SF53">
    <property type="entry name" value="MEMBRANE PROTEIN"/>
    <property type="match status" value="1"/>
</dbReference>
<dbReference type="Pfam" id="PF07995">
    <property type="entry name" value="GSDH"/>
    <property type="match status" value="1"/>
</dbReference>
<proteinExistence type="predicted"/>
<evidence type="ECO:0000313" key="4">
    <source>
        <dbReference type="Proteomes" id="UP000195766"/>
    </source>
</evidence>
<dbReference type="Gene3D" id="2.120.10.30">
    <property type="entry name" value="TolB, C-terminal domain"/>
    <property type="match status" value="1"/>
</dbReference>
<evidence type="ECO:0000259" key="2">
    <source>
        <dbReference type="Pfam" id="PF07995"/>
    </source>
</evidence>
<organism evidence="3 4">
    <name type="scientific">Brevundimonas diminuta 3F5N</name>
    <dbReference type="NCBI Taxonomy" id="1255603"/>
    <lineage>
        <taxon>Bacteria</taxon>
        <taxon>Pseudomonadati</taxon>
        <taxon>Pseudomonadota</taxon>
        <taxon>Alphaproteobacteria</taxon>
        <taxon>Caulobacterales</taxon>
        <taxon>Caulobacteraceae</taxon>
        <taxon>Brevundimonas</taxon>
    </lineage>
</organism>
<dbReference type="RefSeq" id="WP_087141456.1">
    <property type="nucleotide sequence ID" value="NZ_FUIE01000075.1"/>
</dbReference>
<evidence type="ECO:0000313" key="3">
    <source>
        <dbReference type="EMBL" id="SJM68361.1"/>
    </source>
</evidence>
<dbReference type="InterPro" id="IPR011041">
    <property type="entry name" value="Quinoprot_gluc/sorb_DH_b-prop"/>
</dbReference>
<name>A0A1R4GJG9_BREDI</name>
<sequence length="446" mass="47591">MKPTPRAAPAFTIALSAALASALALTVGLAPGDARAQAGARSYAVEGDCDGRPATGVRMAPGYCLGLVWQGGGQEGPRMPRGLMPLEGGDWLVTDLGAWEAGKGAVWRLSFAADGSARWRRLAGGLSMPHTVKRGPDGRIYVSEMNRILTLDPDAADAQASVRTVIGDLPDNRLHDNRHPLSSFVFDGNGDLLVNVGAPSDRCLDAAGKPKVDARGACTEDAATAQVRRHAYLGNGRWAEDSSVFASGLRNSIALVRHPSGTVLQAENSVDLDTPNHPYDEVNVLRQGRHYGWPYCVDLATPLPGWPAAQARCGEREKPIALLPPHAAPLDLIYYEGAMFPELQGRLLMTWHGFRRAAGRIVAVETDETGRPLTDIGGRYAIYPRGALSYPAGAPSVNGKVLTPGWDKIAGRHPRGSPVTMATASDGSIWVTDDRSRAILRIARPR</sequence>
<feature type="chain" id="PRO_5012300423" evidence="1">
    <location>
        <begin position="37"/>
        <end position="446"/>
    </location>
</feature>
<dbReference type="SUPFAM" id="SSF50952">
    <property type="entry name" value="Soluble quinoprotein glucose dehydrogenase"/>
    <property type="match status" value="1"/>
</dbReference>
<feature type="domain" description="Glucose/Sorbosone dehydrogenase" evidence="2">
    <location>
        <begin position="174"/>
        <end position="350"/>
    </location>
</feature>
<dbReference type="AlphaFoldDB" id="A0A1R4GJG9"/>
<dbReference type="InterPro" id="IPR011042">
    <property type="entry name" value="6-blade_b-propeller_TolB-like"/>
</dbReference>
<protein>
    <submittedName>
        <fullName evidence="3">L-sorbosone dehydrogenase</fullName>
    </submittedName>
</protein>
<gene>
    <name evidence="3" type="ORF">FM111_13325</name>
</gene>